<dbReference type="EMBL" id="CP021558">
    <property type="protein sequence ID" value="AUE03170.1"/>
    <property type="molecule type" value="Genomic_DNA"/>
</dbReference>
<dbReference type="AlphaFoldDB" id="A0A2K9BKV6"/>
<evidence type="ECO:0000313" key="2">
    <source>
        <dbReference type="EMBL" id="AUE03170.1"/>
    </source>
</evidence>
<sequence length="339" mass="39344">MEPGGGLNAMSENRTTNTFPAWSRTEQGRAWLKAERTAFALLPFFDKAERVMKADCARTGGDREELERTITGCGLFWGGLARVFAEDVSRRARSGQESYYDARMFPWLDRTHPNWIMPVLPAWATGMRDLLIGEGSHPRPDGVAWADGFEYSDEWKPERWLEKDPRRLPVSKDFMTMCREYCALDYLDRESRIFEDARLWDLFSYHMIRDVAYRTTRLYGPIPRSLDDPDCDEWREGYFSLYALMKRTVSGSGLECFDTELDDIRENVRAIRQDSRWFGGVDADFSVYRRINRADPGFTHPMLPHWALETRDMLRAEGSHPVTDGAWDDGRPMVEGPEF</sequence>
<gene>
    <name evidence="2" type="ORF">BB215W447A_1154</name>
</gene>
<evidence type="ECO:0000313" key="3">
    <source>
        <dbReference type="Proteomes" id="UP000232491"/>
    </source>
</evidence>
<feature type="region of interest" description="Disordered" evidence="1">
    <location>
        <begin position="320"/>
        <end position="339"/>
    </location>
</feature>
<reference evidence="2 3" key="1">
    <citation type="submission" date="2017-05" db="EMBL/GenBank/DDBJ databases">
        <title>Comparative genomics and methylome analysis of the gut commensal Bifidobacterium breve.</title>
        <authorList>
            <person name="Bottacini F."/>
            <person name="Morrissey R."/>
            <person name="Roberts R.J."/>
            <person name="James K."/>
            <person name="van Breen J."/>
            <person name="Egan M."/>
            <person name="Lambert J."/>
            <person name="van Limpt K."/>
            <person name="Stanton C."/>
            <person name="Knol J."/>
            <person name="O' Connell Motherway M."/>
            <person name="van Sinderen D."/>
        </authorList>
    </citation>
    <scope>NUCLEOTIDE SEQUENCE [LARGE SCALE GENOMIC DNA]</scope>
    <source>
        <strain evidence="2 3">215W447a</strain>
    </source>
</reference>
<dbReference type="Proteomes" id="UP000232491">
    <property type="component" value="Chromosome"/>
</dbReference>
<proteinExistence type="predicted"/>
<accession>A0A2K9BKV6</accession>
<protein>
    <submittedName>
        <fullName evidence="2">Uncharacterized protein</fullName>
    </submittedName>
</protein>
<organism evidence="2 3">
    <name type="scientific">Bifidobacterium breve</name>
    <dbReference type="NCBI Taxonomy" id="1685"/>
    <lineage>
        <taxon>Bacteria</taxon>
        <taxon>Bacillati</taxon>
        <taxon>Actinomycetota</taxon>
        <taxon>Actinomycetes</taxon>
        <taxon>Bifidobacteriales</taxon>
        <taxon>Bifidobacteriaceae</taxon>
        <taxon>Bifidobacterium</taxon>
    </lineage>
</organism>
<name>A0A2K9BKV6_BIFBR</name>
<evidence type="ECO:0000256" key="1">
    <source>
        <dbReference type="SAM" id="MobiDB-lite"/>
    </source>
</evidence>